<reference evidence="1 2" key="1">
    <citation type="submission" date="2024-10" db="EMBL/GenBank/DDBJ databases">
        <title>Updated reference genomes for cyclostephanoid diatoms.</title>
        <authorList>
            <person name="Roberts W.R."/>
            <person name="Alverson A.J."/>
        </authorList>
    </citation>
    <scope>NUCLEOTIDE SEQUENCE [LARGE SCALE GENOMIC DNA]</scope>
    <source>
        <strain evidence="1 2">AJA228-03</strain>
    </source>
</reference>
<evidence type="ECO:0000313" key="1">
    <source>
        <dbReference type="EMBL" id="KAL3827166.1"/>
    </source>
</evidence>
<comment type="caution">
    <text evidence="1">The sequence shown here is derived from an EMBL/GenBank/DDBJ whole genome shotgun (WGS) entry which is preliminary data.</text>
</comment>
<protein>
    <submittedName>
        <fullName evidence="1">Uncharacterized protein</fullName>
    </submittedName>
</protein>
<evidence type="ECO:0000313" key="2">
    <source>
        <dbReference type="Proteomes" id="UP001530377"/>
    </source>
</evidence>
<dbReference type="AlphaFoldDB" id="A0ABD3SRC9"/>
<dbReference type="Proteomes" id="UP001530377">
    <property type="component" value="Unassembled WGS sequence"/>
</dbReference>
<keyword evidence="2" id="KW-1185">Reference proteome</keyword>
<dbReference type="EMBL" id="JALLPB020000007">
    <property type="protein sequence ID" value="KAL3827166.1"/>
    <property type="molecule type" value="Genomic_DNA"/>
</dbReference>
<accession>A0ABD3SRC9</accession>
<name>A0ABD3SRC9_9STRA</name>
<gene>
    <name evidence="1" type="ORF">ACHAXA_006721</name>
</gene>
<organism evidence="1 2">
    <name type="scientific">Cyclostephanos tholiformis</name>
    <dbReference type="NCBI Taxonomy" id="382380"/>
    <lineage>
        <taxon>Eukaryota</taxon>
        <taxon>Sar</taxon>
        <taxon>Stramenopiles</taxon>
        <taxon>Ochrophyta</taxon>
        <taxon>Bacillariophyta</taxon>
        <taxon>Coscinodiscophyceae</taxon>
        <taxon>Thalassiosirophycidae</taxon>
        <taxon>Stephanodiscales</taxon>
        <taxon>Stephanodiscaceae</taxon>
        <taxon>Cyclostephanos</taxon>
    </lineage>
</organism>
<sequence length="222" mass="25080">MKKTDGHTDRGMQWLSEELRVVMTRAFHREKPGLIFGIPCAGEYADDNAFANAELGNSTVERTIATVFINSNYPAARRVLLRYVKRNPDRHVHMVVSDEADMDAFEAGTDIRPESVTRISGRNAFPGGYHDNINNTRHHKPGDIVIVCAGPLGRILATEWFLQRPQTTYLELGSFFDMDLFGKSFGADYYTRLGSVPHCGETTEIQTELLLDLIDKPLLRRH</sequence>
<proteinExistence type="predicted"/>